<evidence type="ECO:0000313" key="1">
    <source>
        <dbReference type="EMBL" id="GEQ21320.1"/>
    </source>
</evidence>
<evidence type="ECO:0000313" key="2">
    <source>
        <dbReference type="Proteomes" id="UP000321089"/>
    </source>
</evidence>
<organism evidence="1 2">
    <name type="scientific">Clostridium butyricum</name>
    <dbReference type="NCBI Taxonomy" id="1492"/>
    <lineage>
        <taxon>Bacteria</taxon>
        <taxon>Bacillati</taxon>
        <taxon>Bacillota</taxon>
        <taxon>Clostridia</taxon>
        <taxon>Eubacteriales</taxon>
        <taxon>Clostridiaceae</taxon>
        <taxon>Clostridium</taxon>
    </lineage>
</organism>
<name>A0A512TM32_CLOBU</name>
<accession>A0A512TM32</accession>
<reference evidence="1 2" key="1">
    <citation type="submission" date="2019-07" db="EMBL/GenBank/DDBJ databases">
        <title>Whole genome shotgun sequence of Clostridium butyricum NBRC 3858.</title>
        <authorList>
            <person name="Hosoyama A."/>
            <person name="Uohara A."/>
            <person name="Ohji S."/>
            <person name="Ichikawa N."/>
        </authorList>
    </citation>
    <scope>NUCLEOTIDE SEQUENCE [LARGE SCALE GENOMIC DNA]</scope>
    <source>
        <strain evidence="1 2">NBRC 3858</strain>
    </source>
</reference>
<comment type="caution">
    <text evidence="1">The sequence shown here is derived from an EMBL/GenBank/DDBJ whole genome shotgun (WGS) entry which is preliminary data.</text>
</comment>
<dbReference type="EMBL" id="BKBC01000021">
    <property type="protein sequence ID" value="GEQ21320.1"/>
    <property type="molecule type" value="Genomic_DNA"/>
</dbReference>
<protein>
    <submittedName>
        <fullName evidence="1">Uncharacterized protein</fullName>
    </submittedName>
</protein>
<gene>
    <name evidence="1" type="ORF">CBU02nite_18260</name>
</gene>
<dbReference type="Proteomes" id="UP000321089">
    <property type="component" value="Unassembled WGS sequence"/>
</dbReference>
<dbReference type="AlphaFoldDB" id="A0A512TM32"/>
<sequence>MVTSISGFSSSNFSSNFLKVPIASALVKNTSTCLFPSLFILSDLPQPNRIDMDKVHRIE</sequence>
<proteinExistence type="predicted"/>